<evidence type="ECO:0000259" key="3">
    <source>
        <dbReference type="Pfam" id="PF05598"/>
    </source>
</evidence>
<evidence type="ECO:0000256" key="1">
    <source>
        <dbReference type="SAM" id="Coils"/>
    </source>
</evidence>
<name>E3UT09_ENTFC</name>
<dbReference type="GO" id="GO:0003677">
    <property type="term" value="F:DNA binding"/>
    <property type="evidence" value="ECO:0007669"/>
    <property type="project" value="InterPro"/>
</dbReference>
<feature type="domain" description="Transposase InsH N-terminal" evidence="3">
    <location>
        <begin position="31"/>
        <end position="112"/>
    </location>
</feature>
<geneLocation type="plasmid" evidence="4">
    <name>pLG1</name>
</geneLocation>
<dbReference type="InterPro" id="IPR008490">
    <property type="entry name" value="Transposase_InsH_N"/>
</dbReference>
<dbReference type="NCBIfam" id="NF033551">
    <property type="entry name" value="transpos_IS1182"/>
    <property type="match status" value="1"/>
</dbReference>
<accession>E3UT09</accession>
<dbReference type="EMBL" id="HM565221">
    <property type="protein sequence ID" value="ADO66986.1"/>
    <property type="molecule type" value="Genomic_DNA"/>
</dbReference>
<evidence type="ECO:0000259" key="2">
    <source>
        <dbReference type="Pfam" id="PF01609"/>
    </source>
</evidence>
<dbReference type="InterPro" id="IPR002559">
    <property type="entry name" value="Transposase_11"/>
</dbReference>
<reference evidence="4" key="1">
    <citation type="journal article" date="2011" name="Int. J. Med. Microbiol.">
        <title>A multiresistance megaplasmid pLG1 bearing a hylEfm genomic island in hospital Enterococcus faecium isolates.</title>
        <authorList>
            <person name="Laverde Gomez J.A."/>
            <person name="van Schaik W."/>
            <person name="Freitas A.R."/>
            <person name="Coque T.M."/>
            <person name="Weaver K.E."/>
            <person name="Francia M.V."/>
            <person name="Witte W."/>
            <person name="Werner G."/>
        </authorList>
    </citation>
    <scope>NUCLEOTIDE SEQUENCE</scope>
    <source>
        <strain evidence="4">64/3xUW2774</strain>
        <plasmid evidence="4">pLG1</plasmid>
    </source>
</reference>
<proteinExistence type="predicted"/>
<keyword evidence="4" id="KW-0614">Plasmid</keyword>
<feature type="domain" description="Transposase IS4-like" evidence="2">
    <location>
        <begin position="268"/>
        <end position="520"/>
    </location>
</feature>
<dbReference type="GO" id="GO:0006313">
    <property type="term" value="P:DNA transposition"/>
    <property type="evidence" value="ECO:0007669"/>
    <property type="project" value="InterPro"/>
</dbReference>
<feature type="coiled-coil region" evidence="1">
    <location>
        <begin position="200"/>
        <end position="256"/>
    </location>
</feature>
<sequence>MHHHLILKGLNKMYTNYNMNQLTLDLSTSFSPKENHVAVFIHELVEALQINDPYLFGRPREYDLGAMMKVVLFAYTRETFTSRKIERLAEENLYARWLTQERVPTYRTIARFCVSNDVQELTNKGLDQLTEYLRARNLIDDALFIDGTKILADVNKYSFVWKKNTIRFDQMNREKLLTMMTELKEAYALKQIPEGTTLTVDMIDELLTRMELRLDELENEVEATKRLSPNPAKQQRRTLKSQVRKLNAKREKLLEHQTQFSIYGTRNSYSKTDHDATFMRVKEDHMKNGQLKPAYNLQIATCNQFVLGYDVFQNPTDTKTLKPLLEKMKTAQKSPHYLVADAGYGSESNYRYIEDELPQHTALIPYGTMFKEQSKKWQTDDRKVMNWVYEPNEDFYIDPKGVRFNFHAYRQRTDADGFVRDFKEYQAEKTDANQALIPEALTPKGNRRKITVNPSWEYHKEKQKERLSTPDIQKIYGRRKVDVETVFGFMQACSGFTRYTVRGLEKVRKQTGLLITAINMMKLTKIGT</sequence>
<dbReference type="Pfam" id="PF01609">
    <property type="entry name" value="DDE_Tnp_1"/>
    <property type="match status" value="1"/>
</dbReference>
<dbReference type="InterPro" id="IPR047629">
    <property type="entry name" value="IS1182_transpos"/>
</dbReference>
<evidence type="ECO:0000313" key="4">
    <source>
        <dbReference type="EMBL" id="ADO66986.1"/>
    </source>
</evidence>
<dbReference type="PANTHER" id="PTHR33408">
    <property type="entry name" value="TRANSPOSASE"/>
    <property type="match status" value="1"/>
</dbReference>
<protein>
    <submittedName>
        <fullName evidence="4">Transposase</fullName>
    </submittedName>
</protein>
<gene>
    <name evidence="4" type="ORF">pLG1-0232</name>
</gene>
<organism evidence="4">
    <name type="scientific">Enterococcus faecium</name>
    <name type="common">Streptococcus faecium</name>
    <dbReference type="NCBI Taxonomy" id="1352"/>
    <lineage>
        <taxon>Bacteria</taxon>
        <taxon>Bacillati</taxon>
        <taxon>Bacillota</taxon>
        <taxon>Bacilli</taxon>
        <taxon>Lactobacillales</taxon>
        <taxon>Enterococcaceae</taxon>
        <taxon>Enterococcus</taxon>
    </lineage>
</organism>
<dbReference type="Pfam" id="PF05598">
    <property type="entry name" value="DUF772"/>
    <property type="match status" value="1"/>
</dbReference>
<dbReference type="PANTHER" id="PTHR33408:SF2">
    <property type="entry name" value="TRANSPOSASE DDE DOMAIN-CONTAINING PROTEIN"/>
    <property type="match status" value="1"/>
</dbReference>
<dbReference type="GO" id="GO:0004803">
    <property type="term" value="F:transposase activity"/>
    <property type="evidence" value="ECO:0007669"/>
    <property type="project" value="InterPro"/>
</dbReference>
<dbReference type="AlphaFoldDB" id="E3UT09"/>
<keyword evidence="1" id="KW-0175">Coiled coil</keyword>